<evidence type="ECO:0000313" key="3">
    <source>
        <dbReference type="EMBL" id="MED5020873.1"/>
    </source>
</evidence>
<gene>
    <name evidence="3" type="ORF">P9847_26780</name>
</gene>
<evidence type="ECO:0008006" key="5">
    <source>
        <dbReference type="Google" id="ProtNLM"/>
    </source>
</evidence>
<comment type="caution">
    <text evidence="3">The sequence shown here is derived from an EMBL/GenBank/DDBJ whole genome shotgun (WGS) entry which is preliminary data.</text>
</comment>
<evidence type="ECO:0000313" key="4">
    <source>
        <dbReference type="Proteomes" id="UP001343257"/>
    </source>
</evidence>
<organism evidence="3 4">
    <name type="scientific">Paenibacillus chibensis</name>
    <dbReference type="NCBI Taxonomy" id="59846"/>
    <lineage>
        <taxon>Bacteria</taxon>
        <taxon>Bacillati</taxon>
        <taxon>Bacillota</taxon>
        <taxon>Bacilli</taxon>
        <taxon>Bacillales</taxon>
        <taxon>Paenibacillaceae</taxon>
        <taxon>Paenibacillus</taxon>
    </lineage>
</organism>
<reference evidence="3 4" key="1">
    <citation type="submission" date="2023-03" db="EMBL/GenBank/DDBJ databases">
        <title>Bacillus Genome Sequencing.</title>
        <authorList>
            <person name="Dunlap C."/>
        </authorList>
    </citation>
    <scope>NUCLEOTIDE SEQUENCE [LARGE SCALE GENOMIC DNA]</scope>
    <source>
        <strain evidence="3 4">NRS-52</strain>
    </source>
</reference>
<evidence type="ECO:0000256" key="2">
    <source>
        <dbReference type="SAM" id="SignalP"/>
    </source>
</evidence>
<feature type="chain" id="PRO_5047023832" description="DUF3298 domain-containing protein" evidence="2">
    <location>
        <begin position="24"/>
        <end position="244"/>
    </location>
</feature>
<name>A0ABU6Q177_9BACL</name>
<protein>
    <recommendedName>
        <fullName evidence="5">DUF3298 domain-containing protein</fullName>
    </recommendedName>
</protein>
<feature type="signal peptide" evidence="2">
    <location>
        <begin position="1"/>
        <end position="23"/>
    </location>
</feature>
<accession>A0ABU6Q177</accession>
<dbReference type="Proteomes" id="UP001343257">
    <property type="component" value="Unassembled WGS sequence"/>
</dbReference>
<dbReference type="RefSeq" id="WP_328282294.1">
    <property type="nucleotide sequence ID" value="NZ_JARTLD010000082.1"/>
</dbReference>
<feature type="region of interest" description="Disordered" evidence="1">
    <location>
        <begin position="34"/>
        <end position="63"/>
    </location>
</feature>
<evidence type="ECO:0000256" key="1">
    <source>
        <dbReference type="SAM" id="MobiDB-lite"/>
    </source>
</evidence>
<keyword evidence="4" id="KW-1185">Reference proteome</keyword>
<proteinExistence type="predicted"/>
<dbReference type="EMBL" id="JARTLD010000082">
    <property type="protein sequence ID" value="MED5020873.1"/>
    <property type="molecule type" value="Genomic_DNA"/>
</dbReference>
<sequence length="244" mass="26927">MRKWIAAGIAAMLLLGVAGAVCANMRRPELFDSPARQAVHQADSKTSELTSRETAQAPSGFTAENKAVRRVHLTADYPQIKGLPDQAAEERINQDLEGIIRAYSERMSTNDKLTLGYEITSRSGDFYSFVFRGKLTQGTHSDAKGETLPVLKALNYDAQTNVSITAVNLLKDDPASMSAFSKLFKVYAGKDARAFAKDMGVYFTDTDVVIYDLQQDAAPEYTQVHIPLKEAKPFFNDPIQPINQ</sequence>
<keyword evidence="2" id="KW-0732">Signal</keyword>
<feature type="compositionally biased region" description="Polar residues" evidence="1">
    <location>
        <begin position="47"/>
        <end position="59"/>
    </location>
</feature>